<organism evidence="4 5">
    <name type="scientific">Nibrella viscosa</name>
    <dbReference type="NCBI Taxonomy" id="1084524"/>
    <lineage>
        <taxon>Bacteria</taxon>
        <taxon>Pseudomonadati</taxon>
        <taxon>Bacteroidota</taxon>
        <taxon>Cytophagia</taxon>
        <taxon>Cytophagales</taxon>
        <taxon>Spirosomataceae</taxon>
        <taxon>Nibrella</taxon>
    </lineage>
</organism>
<dbReference type="InterPro" id="IPR015943">
    <property type="entry name" value="WD40/YVTN_repeat-like_dom_sf"/>
</dbReference>
<accession>A0ABP8K2D0</accession>
<keyword evidence="1" id="KW-0677">Repeat</keyword>
<dbReference type="PANTHER" id="PTHR43739:SF5">
    <property type="entry name" value="EXO-ALPHA-SIALIDASE"/>
    <property type="match status" value="1"/>
</dbReference>
<name>A0ABP8K2D0_9BACT</name>
<dbReference type="Gene3D" id="2.130.10.10">
    <property type="entry name" value="YVTN repeat-like/Quinoprotein amine dehydrogenase"/>
    <property type="match status" value="5"/>
</dbReference>
<evidence type="ECO:0000256" key="2">
    <source>
        <dbReference type="SAM" id="MobiDB-lite"/>
    </source>
</evidence>
<dbReference type="InterPro" id="IPR052025">
    <property type="entry name" value="Xyloglucanase_GH74"/>
</dbReference>
<dbReference type="SUPFAM" id="SSF110296">
    <property type="entry name" value="Oligoxyloglucan reducing end-specific cellobiohydrolase"/>
    <property type="match status" value="1"/>
</dbReference>
<keyword evidence="5" id="KW-1185">Reference proteome</keyword>
<dbReference type="EMBL" id="BAABHB010000002">
    <property type="protein sequence ID" value="GAA4399629.1"/>
    <property type="molecule type" value="Genomic_DNA"/>
</dbReference>
<feature type="region of interest" description="Disordered" evidence="2">
    <location>
        <begin position="524"/>
        <end position="546"/>
    </location>
</feature>
<reference evidence="5" key="1">
    <citation type="journal article" date="2019" name="Int. J. Syst. Evol. Microbiol.">
        <title>The Global Catalogue of Microorganisms (GCM) 10K type strain sequencing project: providing services to taxonomists for standard genome sequencing and annotation.</title>
        <authorList>
            <consortium name="The Broad Institute Genomics Platform"/>
            <consortium name="The Broad Institute Genome Sequencing Center for Infectious Disease"/>
            <person name="Wu L."/>
            <person name="Ma J."/>
        </authorList>
    </citation>
    <scope>NUCLEOTIDE SEQUENCE [LARGE SCALE GENOMIC DNA]</scope>
    <source>
        <strain evidence="5">JCM 17925</strain>
    </source>
</reference>
<dbReference type="InterPro" id="IPR036278">
    <property type="entry name" value="Sialidase_sf"/>
</dbReference>
<evidence type="ECO:0000259" key="3">
    <source>
        <dbReference type="Pfam" id="PF15902"/>
    </source>
</evidence>
<evidence type="ECO:0000256" key="1">
    <source>
        <dbReference type="ARBA" id="ARBA00022737"/>
    </source>
</evidence>
<dbReference type="RefSeq" id="WP_345264915.1">
    <property type="nucleotide sequence ID" value="NZ_BAABHB010000002.1"/>
</dbReference>
<feature type="compositionally biased region" description="Polar residues" evidence="2">
    <location>
        <begin position="526"/>
        <end position="538"/>
    </location>
</feature>
<evidence type="ECO:0000313" key="4">
    <source>
        <dbReference type="EMBL" id="GAA4399629.1"/>
    </source>
</evidence>
<gene>
    <name evidence="4" type="ORF">GCM10023187_11790</name>
</gene>
<dbReference type="CDD" id="cd15482">
    <property type="entry name" value="Sialidase_non-viral"/>
    <property type="match status" value="3"/>
</dbReference>
<dbReference type="SUPFAM" id="SSF50939">
    <property type="entry name" value="Sialidases"/>
    <property type="match status" value="1"/>
</dbReference>
<evidence type="ECO:0000313" key="5">
    <source>
        <dbReference type="Proteomes" id="UP001500936"/>
    </source>
</evidence>
<dbReference type="Pfam" id="PF15902">
    <property type="entry name" value="Sortilin-Vps10"/>
    <property type="match status" value="1"/>
</dbReference>
<protein>
    <recommendedName>
        <fullName evidence="3">Sortilin N-terminal domain-containing protein</fullName>
    </recommendedName>
</protein>
<comment type="caution">
    <text evidence="4">The sequence shown here is derived from an EMBL/GenBank/DDBJ whole genome shotgun (WGS) entry which is preliminary data.</text>
</comment>
<feature type="domain" description="Sortilin N-terminal" evidence="3">
    <location>
        <begin position="124"/>
        <end position="250"/>
    </location>
</feature>
<dbReference type="PANTHER" id="PTHR43739">
    <property type="entry name" value="XYLOGLUCANASE (EUROFUNG)"/>
    <property type="match status" value="1"/>
</dbReference>
<proteinExistence type="predicted"/>
<dbReference type="Proteomes" id="UP001500936">
    <property type="component" value="Unassembled WGS sequence"/>
</dbReference>
<sequence>MKTYLYLSALALWALPGYGQDAMSLKGDELFGALRARHIGPAVMSGRIADLEGHPTDARVMYVGSAGGGVWKSTDGGVTYKPIFDKYAQSIGAVAVDPKNPDQVIWVGTGECWTRNSVSVGDGIYKSTDGGQNWTNLGLTKSERISAVKIDPANSNTVYVGVLGALWGPSAERGVYKTTDGGKSWEKILFVDDNTGCADLAMDPKNPNVLYASFWEARRTGWSFNSGGPKSALYKSTDGGKSWNKIHTGFPAGKLGRIAVAIAPSNPNILYTVIESEKPETKGLYRSDDAGASWKRTNGDFELTVRPFYFSRIVVDPRNPDILCKAGLNGSISRDGGKTFTNMGAMHSDIHDIWFDIVNPNMLYVATDGGLYRSYNGGSVLEMVKGLPLSQYYHVSIDNAKPYHVYGGLQDNGSWYGPSDSPGGIKNRDWFSVGGGDGFRVFRHPTKANIVYSEVQGAEAIWRYDTERRQIKIIKPYAEAKDPKLRFNWNAALTTSLHKPDRLYVGSQFLHRSDDMGETWVKLSPDLTTNNPAKQQQGDSGGLSADNSGAENHCTIFAIAESPTDENLIWAGTDDGNLQVTTDGGKTWTNVGANVPGLPKNTWVYHLEPSRFDKNTCYAVFDGHTMGDMATYVYKTTDLGKTWKSISTGDIKGFARHIKEDLVSPNLLFLGTEFGLFITVDGGQNWSQFSNNMPAVAVHYMAIHPDEHDLVLATHGRGIIIIDDISPLRQISKEVLAKEVYFFATEPTVMRDDAGFAESGDASEYVGDNAGRTAKVVYYLKNRHTFGKMSLEVFDKSGQKVADLAAGKAKGINIVDWNYRLKRPKVAQGATVASGAFAAPRLPEGDYKVVMTKGANTYETVISLKADPNSIHSANDRIAQYDATMKLYNMSEQLGYLVDQIDAMRQGANDRLKQDAKLKKVADPLLKDLDALRGKLVVLKGDNYVDTGEPQLREKIASLYSQVAGYYGRPSNAQLANLTVLEAELRAAQTQLDNLKGTRYRAFTDQLTKSNLPEISLRSFDDYKKSDG</sequence>
<dbReference type="InterPro" id="IPR031778">
    <property type="entry name" value="Sortilin_N"/>
</dbReference>